<dbReference type="InterPro" id="IPR005892">
    <property type="entry name" value="Gly-betaine_transp_ATP-bd"/>
</dbReference>
<dbReference type="SUPFAM" id="SSF52540">
    <property type="entry name" value="P-loop containing nucleoside triphosphate hydrolases"/>
    <property type="match status" value="1"/>
</dbReference>
<evidence type="ECO:0000256" key="3">
    <source>
        <dbReference type="ARBA" id="ARBA00022741"/>
    </source>
</evidence>
<dbReference type="NCBIfam" id="TIGR01186">
    <property type="entry name" value="proV"/>
    <property type="match status" value="1"/>
</dbReference>
<dbReference type="InterPro" id="IPR027417">
    <property type="entry name" value="P-loop_NTPase"/>
</dbReference>
<dbReference type="AlphaFoldDB" id="A0A6N8SE25"/>
<proteinExistence type="inferred from homology"/>
<comment type="caution">
    <text evidence="9">The sequence shown here is derived from an EMBL/GenBank/DDBJ whole genome shotgun (WGS) entry which is preliminary data.</text>
</comment>
<dbReference type="GO" id="GO:0015418">
    <property type="term" value="F:ABC-type quaternary ammonium compound transporting activity"/>
    <property type="evidence" value="ECO:0007669"/>
    <property type="project" value="UniProtKB-EC"/>
</dbReference>
<evidence type="ECO:0000256" key="5">
    <source>
        <dbReference type="ARBA" id="ARBA00051811"/>
    </source>
</evidence>
<evidence type="ECO:0000313" key="10">
    <source>
        <dbReference type="Proteomes" id="UP000435802"/>
    </source>
</evidence>
<dbReference type="PROSITE" id="PS50893">
    <property type="entry name" value="ABC_TRANSPORTER_2"/>
    <property type="match status" value="1"/>
</dbReference>
<dbReference type="FunFam" id="3.40.50.300:FF:000201">
    <property type="entry name" value="Glycine betaine/L-proline ABC transporter ATP-binding protein"/>
    <property type="match status" value="1"/>
</dbReference>
<evidence type="ECO:0000256" key="2">
    <source>
        <dbReference type="ARBA" id="ARBA00022448"/>
    </source>
</evidence>
<evidence type="ECO:0000256" key="4">
    <source>
        <dbReference type="ARBA" id="ARBA00022840"/>
    </source>
</evidence>
<dbReference type="InterPro" id="IPR003593">
    <property type="entry name" value="AAA+_ATPase"/>
</dbReference>
<dbReference type="EC" id="7.6.2.9" evidence="7"/>
<organism evidence="9 10">
    <name type="scientific">Shinella kummerowiae</name>
    <dbReference type="NCBI Taxonomy" id="417745"/>
    <lineage>
        <taxon>Bacteria</taxon>
        <taxon>Pseudomonadati</taxon>
        <taxon>Pseudomonadota</taxon>
        <taxon>Alphaproteobacteria</taxon>
        <taxon>Hyphomicrobiales</taxon>
        <taxon>Rhizobiaceae</taxon>
        <taxon>Shinella</taxon>
    </lineage>
</organism>
<evidence type="ECO:0000259" key="8">
    <source>
        <dbReference type="PROSITE" id="PS50893"/>
    </source>
</evidence>
<keyword evidence="7" id="KW-1003">Cell membrane</keyword>
<dbReference type="SMART" id="SM00382">
    <property type="entry name" value="AAA"/>
    <property type="match status" value="1"/>
</dbReference>
<protein>
    <recommendedName>
        <fullName evidence="7">Quaternary amine transport ATP-binding protein</fullName>
        <ecNumber evidence="7">7.6.2.9</ecNumber>
    </recommendedName>
</protein>
<comment type="catalytic activity">
    <reaction evidence="5">
        <text>a quaternary ammonium(out) + ATP + H2O = a quaternary ammonium(in) + ADP + phosphate + H(+)</text>
        <dbReference type="Rhea" id="RHEA:11036"/>
        <dbReference type="ChEBI" id="CHEBI:15377"/>
        <dbReference type="ChEBI" id="CHEBI:15378"/>
        <dbReference type="ChEBI" id="CHEBI:30616"/>
        <dbReference type="ChEBI" id="CHEBI:35267"/>
        <dbReference type="ChEBI" id="CHEBI:43474"/>
        <dbReference type="ChEBI" id="CHEBI:456216"/>
        <dbReference type="EC" id="7.6.2.9"/>
    </reaction>
    <physiologicalReaction direction="left-to-right" evidence="5">
        <dbReference type="Rhea" id="RHEA:11037"/>
    </physiologicalReaction>
</comment>
<dbReference type="PANTHER" id="PTHR43869:SF1">
    <property type="entry name" value="GLYCINE BETAINE_PROLINE BETAINE TRANSPORT SYSTEM ATP-BINDING PROTEIN PROV"/>
    <property type="match status" value="1"/>
</dbReference>
<dbReference type="PROSITE" id="PS00211">
    <property type="entry name" value="ABC_TRANSPORTER_1"/>
    <property type="match status" value="1"/>
</dbReference>
<evidence type="ECO:0000256" key="6">
    <source>
        <dbReference type="ARBA" id="ARBA00061968"/>
    </source>
</evidence>
<dbReference type="PANTHER" id="PTHR43869">
    <property type="entry name" value="GLYCINE BETAINE/PROLINE BETAINE TRANSPORT SYSTEM ATP-BINDING PROTEIN PROV"/>
    <property type="match status" value="1"/>
</dbReference>
<gene>
    <name evidence="9" type="ORF">GR138_08275</name>
</gene>
<accession>A0A6N8SE25</accession>
<evidence type="ECO:0000256" key="7">
    <source>
        <dbReference type="RuleBase" id="RU369116"/>
    </source>
</evidence>
<dbReference type="GO" id="GO:0005886">
    <property type="term" value="C:plasma membrane"/>
    <property type="evidence" value="ECO:0007669"/>
    <property type="project" value="UniProtKB-SubCell"/>
</dbReference>
<sequence length="396" mass="42965">MAGAPRNILPAESEAVIASDVKIQVDKVYKIFGNRPDDALAELRAGAQKAEVLQKTGCIVGLNDIDFSIRRGETFVIMGLSGSGKSTLIRHFNRLIEPTAGRILVDGRNIMEMNAKELLAFRRNGISMVFQRFGLLPHQTVLENAICGPILQGVNRREAVALGMEQLELVGLKGFENRFPRQLSGGMQQRVGLARALATQADVLLMDEAFSALDPLIKSDMQEQLKDIQARLKKTIIFITHDLDEALHLGDRIAILKDGELRQVGTGEDILFRPADDYVERFVRKVDLSRAMVAHEAFEKIPVLTEMEATSERSSALLREHPGVIVTNGTASCLLARGASGSAMPVASVDAGAAIGHCFPLLAAEDAILVTEDGAATGMLTREMAFKALARSARVA</sequence>
<dbReference type="GO" id="GO:0031460">
    <property type="term" value="P:glycine betaine transport"/>
    <property type="evidence" value="ECO:0007669"/>
    <property type="project" value="InterPro"/>
</dbReference>
<comment type="subunit">
    <text evidence="6">The complex is probably composed of two ATP-binding proteins (TmoW), two transmembrane proteins (TmoV) and a solute-binding protein (TmoX).</text>
</comment>
<keyword evidence="10" id="KW-1185">Reference proteome</keyword>
<feature type="domain" description="ABC transporter" evidence="8">
    <location>
        <begin position="47"/>
        <end position="283"/>
    </location>
</feature>
<keyword evidence="2 7" id="KW-0813">Transport</keyword>
<dbReference type="CDD" id="cd03294">
    <property type="entry name" value="ABC_Pro_Gly_Betaine"/>
    <property type="match status" value="1"/>
</dbReference>
<evidence type="ECO:0000256" key="1">
    <source>
        <dbReference type="ARBA" id="ARBA00005417"/>
    </source>
</evidence>
<dbReference type="EMBL" id="WUMK01000003">
    <property type="protein sequence ID" value="MXN45182.1"/>
    <property type="molecule type" value="Genomic_DNA"/>
</dbReference>
<dbReference type="InterPro" id="IPR017871">
    <property type="entry name" value="ABC_transporter-like_CS"/>
</dbReference>
<dbReference type="GO" id="GO:0006970">
    <property type="term" value="P:response to osmotic stress"/>
    <property type="evidence" value="ECO:0007669"/>
    <property type="project" value="UniProtKB-ARBA"/>
</dbReference>
<keyword evidence="7" id="KW-0472">Membrane</keyword>
<dbReference type="Proteomes" id="UP000435802">
    <property type="component" value="Unassembled WGS sequence"/>
</dbReference>
<dbReference type="OrthoDB" id="9802264at2"/>
<keyword evidence="7" id="KW-0997">Cell inner membrane</keyword>
<dbReference type="Pfam" id="PF00005">
    <property type="entry name" value="ABC_tran"/>
    <property type="match status" value="1"/>
</dbReference>
<name>A0A6N8SE25_9HYPH</name>
<dbReference type="GO" id="GO:0005524">
    <property type="term" value="F:ATP binding"/>
    <property type="evidence" value="ECO:0007669"/>
    <property type="project" value="UniProtKB-UniRule"/>
</dbReference>
<dbReference type="InterPro" id="IPR003439">
    <property type="entry name" value="ABC_transporter-like_ATP-bd"/>
</dbReference>
<dbReference type="InterPro" id="IPR051921">
    <property type="entry name" value="ABC_osmolyte_uptake_ATP-bind"/>
</dbReference>
<dbReference type="GO" id="GO:0016887">
    <property type="term" value="F:ATP hydrolysis activity"/>
    <property type="evidence" value="ECO:0007669"/>
    <property type="project" value="UniProtKB-UniRule"/>
</dbReference>
<keyword evidence="3 7" id="KW-0547">Nucleotide-binding</keyword>
<comment type="similarity">
    <text evidence="1 7">Belongs to the ABC transporter superfamily.</text>
</comment>
<reference evidence="9 10" key="1">
    <citation type="submission" date="2019-12" db="EMBL/GenBank/DDBJ databases">
        <title>Shinella kummerowiae sp. nov., a symbiotic bacterium isolated from root nodules of the herbal legume Kummerowia stipulacea.</title>
        <authorList>
            <person name="Gao J."/>
        </authorList>
    </citation>
    <scope>NUCLEOTIDE SEQUENCE [LARGE SCALE GENOMIC DNA]</scope>
    <source>
        <strain evidence="9 10">CCBAU 25048</strain>
    </source>
</reference>
<dbReference type="Gene3D" id="3.40.50.300">
    <property type="entry name" value="P-loop containing nucleotide triphosphate hydrolases"/>
    <property type="match status" value="1"/>
</dbReference>
<comment type="subcellular location">
    <subcellularLocation>
        <location evidence="7">Cell inner membrane</location>
        <topology evidence="7">Peripheral membrane protein</topology>
    </subcellularLocation>
</comment>
<comment type="subunit">
    <text evidence="7">The complex is probably composed of two ATP-binding proteins, two transmembrane proteins and a solute-binding protein.</text>
</comment>
<dbReference type="GO" id="GO:0006865">
    <property type="term" value="P:amino acid transport"/>
    <property type="evidence" value="ECO:0007669"/>
    <property type="project" value="UniProtKB-UniRule"/>
</dbReference>
<evidence type="ECO:0000313" key="9">
    <source>
        <dbReference type="EMBL" id="MXN45182.1"/>
    </source>
</evidence>
<keyword evidence="4 7" id="KW-0067">ATP-binding</keyword>